<reference evidence="1" key="1">
    <citation type="journal article" date="2020" name="Stud. Mycol.">
        <title>101 Dothideomycetes genomes: a test case for predicting lifestyles and emergence of pathogens.</title>
        <authorList>
            <person name="Haridas S."/>
            <person name="Albert R."/>
            <person name="Binder M."/>
            <person name="Bloem J."/>
            <person name="Labutti K."/>
            <person name="Salamov A."/>
            <person name="Andreopoulos B."/>
            <person name="Baker S."/>
            <person name="Barry K."/>
            <person name="Bills G."/>
            <person name="Bluhm B."/>
            <person name="Cannon C."/>
            <person name="Castanera R."/>
            <person name="Culley D."/>
            <person name="Daum C."/>
            <person name="Ezra D."/>
            <person name="Gonzalez J."/>
            <person name="Henrissat B."/>
            <person name="Kuo A."/>
            <person name="Liang C."/>
            <person name="Lipzen A."/>
            <person name="Lutzoni F."/>
            <person name="Magnuson J."/>
            <person name="Mondo S."/>
            <person name="Nolan M."/>
            <person name="Ohm R."/>
            <person name="Pangilinan J."/>
            <person name="Park H.-J."/>
            <person name="Ramirez L."/>
            <person name="Alfaro M."/>
            <person name="Sun H."/>
            <person name="Tritt A."/>
            <person name="Yoshinaga Y."/>
            <person name="Zwiers L.-H."/>
            <person name="Turgeon B."/>
            <person name="Goodwin S."/>
            <person name="Spatafora J."/>
            <person name="Crous P."/>
            <person name="Grigoriev I."/>
        </authorList>
    </citation>
    <scope>NUCLEOTIDE SEQUENCE</scope>
    <source>
        <strain evidence="1">ATCC 200398</strain>
    </source>
</reference>
<dbReference type="Proteomes" id="UP000799755">
    <property type="component" value="Unassembled WGS sequence"/>
</dbReference>
<proteinExistence type="predicted"/>
<evidence type="ECO:0000313" key="1">
    <source>
        <dbReference type="EMBL" id="KAF2463789.1"/>
    </source>
</evidence>
<dbReference type="EMBL" id="MU003546">
    <property type="protein sequence ID" value="KAF2463789.1"/>
    <property type="molecule type" value="Genomic_DNA"/>
</dbReference>
<accession>A0ACB6QA08</accession>
<comment type="caution">
    <text evidence="1">The sequence shown here is derived from an EMBL/GenBank/DDBJ whole genome shotgun (WGS) entry which is preliminary data.</text>
</comment>
<protein>
    <submittedName>
        <fullName evidence="1">Uncharacterized protein</fullName>
    </submittedName>
</protein>
<evidence type="ECO:0000313" key="2">
    <source>
        <dbReference type="Proteomes" id="UP000799755"/>
    </source>
</evidence>
<organism evidence="1 2">
    <name type="scientific">Lindgomyces ingoldianus</name>
    <dbReference type="NCBI Taxonomy" id="673940"/>
    <lineage>
        <taxon>Eukaryota</taxon>
        <taxon>Fungi</taxon>
        <taxon>Dikarya</taxon>
        <taxon>Ascomycota</taxon>
        <taxon>Pezizomycotina</taxon>
        <taxon>Dothideomycetes</taxon>
        <taxon>Pleosporomycetidae</taxon>
        <taxon>Pleosporales</taxon>
        <taxon>Lindgomycetaceae</taxon>
        <taxon>Lindgomyces</taxon>
    </lineage>
</organism>
<sequence length="437" mass="49180">MTFSGRAPTGVGLSFFRGVGGSACSSSLTITCYVLTKGFTQILRKRNVAEFAEDFRFADSFHTICRSCAISISKSLYSWIAKLSNLYSLSNNLPFLEFQAGGIQTHFPHLVDYYKESHAIAVNQLVLLPPNHFHTGMQLLESIITPRETELPVIKLIKLVYELLGQLQDTGEETLASLDELRRQVQVLHGLDTVISSIPANPTNHWAFKLSPPAAGVLDQLEKCENRVSDRFIILANITKNRLHLLNADYVDEKQRDPRSFCVFGRDTSGAITHSIALPSPKLESQAHRNIYGITGHMGVSHTQKNRLLRKKSQSEDELPQDRQPTIVLYYSATIIEILSGGQRVKDRSHNTAEFFSGAAFSNYVGDAVRGPEQIYPLDETREALWGSAIWTIKPFHSHFMDNKLGSRSRRVPALTPLWIGNMNHFHSIKRTYLQFH</sequence>
<gene>
    <name evidence="1" type="ORF">BDR25DRAFT_362465</name>
</gene>
<name>A0ACB6QA08_9PLEO</name>
<keyword evidence="2" id="KW-1185">Reference proteome</keyword>